<keyword evidence="2" id="KW-1185">Reference proteome</keyword>
<dbReference type="AlphaFoldDB" id="A0A671EN74"/>
<reference evidence="1" key="5">
    <citation type="submission" date="2025-09" db="UniProtKB">
        <authorList>
            <consortium name="Ensembl"/>
        </authorList>
    </citation>
    <scope>IDENTIFICATION</scope>
</reference>
<evidence type="ECO:0000313" key="2">
    <source>
        <dbReference type="Proteomes" id="UP000472240"/>
    </source>
</evidence>
<dbReference type="Proteomes" id="UP000472240">
    <property type="component" value="Chromosome 8"/>
</dbReference>
<evidence type="ECO:0000313" key="1">
    <source>
        <dbReference type="Ensembl" id="ENSRFEP00010014545.1"/>
    </source>
</evidence>
<reference evidence="1 2" key="1">
    <citation type="journal article" date="2015" name="Annu Rev Anim Biosci">
        <title>The Genome 10K Project: a way forward.</title>
        <authorList>
            <person name="Koepfli K.P."/>
            <person name="Paten B."/>
            <person name="O'Brien S.J."/>
            <person name="Koepfli K.P."/>
            <person name="Paten B."/>
            <person name="Antunes A."/>
            <person name="Belov K."/>
            <person name="Bustamante C."/>
            <person name="Castoe T.A."/>
            <person name="Clawson H."/>
            <person name="Crawford A.J."/>
            <person name="Diekhans M."/>
            <person name="Distel D."/>
            <person name="Durbin R."/>
            <person name="Earl D."/>
            <person name="Fujita M.K."/>
            <person name="Gamble T."/>
            <person name="Georges A."/>
            <person name="Gemmell N."/>
            <person name="Gilbert M.T."/>
            <person name="Graves J.M."/>
            <person name="Green R.E."/>
            <person name="Hickey G."/>
            <person name="Jarvis E.D."/>
            <person name="Johnson W."/>
            <person name="Komissarov A."/>
            <person name="Korf I."/>
            <person name="Kuhn R."/>
            <person name="Larkin D.M."/>
            <person name="Lewin H."/>
            <person name="Lopez J.V."/>
            <person name="Ma J."/>
            <person name="Marques-Bonet T."/>
            <person name="Miller W."/>
            <person name="Murphy R."/>
            <person name="Pevzner P."/>
            <person name="Shapiro B."/>
            <person name="Steiner C."/>
            <person name="Tamazian G."/>
            <person name="Venkatesh B."/>
            <person name="Wang J."/>
            <person name="Wayne R."/>
            <person name="Wiley E."/>
            <person name="Yang H."/>
            <person name="Zhang G."/>
            <person name="Haussler D."/>
            <person name="Ryder O."/>
            <person name="O'Brien S.J."/>
        </authorList>
    </citation>
    <scope>NUCLEOTIDE SEQUENCE</scope>
</reference>
<organism evidence="1 2">
    <name type="scientific">Rhinolophus ferrumequinum</name>
    <name type="common">Greater horseshoe bat</name>
    <dbReference type="NCBI Taxonomy" id="59479"/>
    <lineage>
        <taxon>Eukaryota</taxon>
        <taxon>Metazoa</taxon>
        <taxon>Chordata</taxon>
        <taxon>Craniata</taxon>
        <taxon>Vertebrata</taxon>
        <taxon>Euteleostomi</taxon>
        <taxon>Mammalia</taxon>
        <taxon>Eutheria</taxon>
        <taxon>Laurasiatheria</taxon>
        <taxon>Chiroptera</taxon>
        <taxon>Yinpterochiroptera</taxon>
        <taxon>Rhinolophoidea</taxon>
        <taxon>Rhinolophidae</taxon>
        <taxon>Rhinolophinae</taxon>
        <taxon>Rhinolophus</taxon>
    </lineage>
</organism>
<reference evidence="1" key="4">
    <citation type="submission" date="2025-08" db="UniProtKB">
        <authorList>
            <consortium name="Ensembl"/>
        </authorList>
    </citation>
    <scope>IDENTIFICATION</scope>
</reference>
<dbReference type="InParanoid" id="A0A671EN74"/>
<reference evidence="2" key="3">
    <citation type="submission" date="2018-12" db="EMBL/GenBank/DDBJ databases">
        <title>G10K-VGP greater horseshoe bat female genome, primary haplotype.</title>
        <authorList>
            <person name="Teeling E."/>
            <person name="Myers G."/>
            <person name="Vernes S."/>
            <person name="Pippel M."/>
            <person name="Winkler S."/>
            <person name="Fedrigo O."/>
            <person name="Rhie A."/>
            <person name="Koren S."/>
            <person name="Phillippy A."/>
            <person name="Lewin H."/>
            <person name="Damas J."/>
            <person name="Howe K."/>
            <person name="Mountcastle J."/>
            <person name="Jarvis E.D."/>
        </authorList>
    </citation>
    <scope>NUCLEOTIDE SEQUENCE [LARGE SCALE GENOMIC DNA]</scope>
</reference>
<proteinExistence type="predicted"/>
<dbReference type="Ensembl" id="ENSRFET00010015896.1">
    <property type="protein sequence ID" value="ENSRFEP00010014545.1"/>
    <property type="gene ID" value="ENSRFEG00010009876.1"/>
</dbReference>
<reference evidence="1 2" key="2">
    <citation type="journal article" date="2018" name="Annu Rev Anim Biosci">
        <title>Bat Biology, Genomes, and the Bat1K Project: To Generate Chromosome-Level Genomes for All Living Bat Species.</title>
        <authorList>
            <person name="Teeling E.C."/>
            <person name="Vernes S.C."/>
            <person name="Davalos L.M."/>
            <person name="Ray D.A."/>
            <person name="Gilbert M.T.P."/>
            <person name="Myers E."/>
        </authorList>
    </citation>
    <scope>NUCLEOTIDE SEQUENCE</scope>
</reference>
<protein>
    <submittedName>
        <fullName evidence="1">Uncharacterized protein</fullName>
    </submittedName>
</protein>
<name>A0A671EN74_RHIFE</name>
<accession>A0A671EN74</accession>
<sequence length="58" mass="6725">MLLSRTCVSGLEFPLPLDRHNHLLENYLAHNTISFIPLPWACDILDYSLSCAWVWPIK</sequence>